<dbReference type="EMBL" id="RBWV01000012">
    <property type="protein sequence ID" value="RKS73973.1"/>
    <property type="molecule type" value="Genomic_DNA"/>
</dbReference>
<dbReference type="PANTHER" id="PTHR43302">
    <property type="entry name" value="TRANSPORTER ARSB-RELATED"/>
    <property type="match status" value="1"/>
</dbReference>
<evidence type="ECO:0000256" key="2">
    <source>
        <dbReference type="ARBA" id="ARBA00006433"/>
    </source>
</evidence>
<evidence type="ECO:0000256" key="5">
    <source>
        <dbReference type="ARBA" id="ARBA00022475"/>
    </source>
</evidence>
<dbReference type="GO" id="GO:0005886">
    <property type="term" value="C:plasma membrane"/>
    <property type="evidence" value="ECO:0007669"/>
    <property type="project" value="UniProtKB-SubCell"/>
</dbReference>
<evidence type="ECO:0000256" key="3">
    <source>
        <dbReference type="ARBA" id="ARBA00009843"/>
    </source>
</evidence>
<keyword evidence="9 10" id="KW-0472">Membrane</keyword>
<evidence type="ECO:0000256" key="10">
    <source>
        <dbReference type="SAM" id="Phobius"/>
    </source>
</evidence>
<keyword evidence="5" id="KW-1003">Cell membrane</keyword>
<feature type="transmembrane region" description="Helical" evidence="10">
    <location>
        <begin position="42"/>
        <end position="59"/>
    </location>
</feature>
<accession>A0A420XP45</accession>
<sequence length="394" mass="40806">MPDGPRTVRFRLVPIAAALAGLLAVLTGALSRHGASEVAHRTLPVLGFLVAITVVAELSDEAGLFDVAARRAALLGRGRTRTLFLLVCVLATATTTVLSLDTTAVLLTPVVLALASALELDPLPFAFATVWLANTASLLLPVSNLTNLLAETKTGLGAVEFASHSWPAQLALLVVTLAVLLLRHRRTLRGRYSTPPEVAVEDRVLLRLSAVVTLAVGPLLVAGLAPWVVATAAAVVLVAGFAARRPASVRPRRLAGLLPWQLVLMTLGLFLVVQTLLEHGLDGTISDLAGAGGSSTGGLLRLGGVAAVASNLVNNLPAFLAVEPVAHGTTQVLALLVGVNAGPLVLVWGSLATLLWRERCASRGVRVGAFAFAREGLLVAPLAVVSGCLALAWR</sequence>
<keyword evidence="7" id="KW-0059">Arsenical resistance</keyword>
<evidence type="ECO:0000256" key="9">
    <source>
        <dbReference type="ARBA" id="ARBA00023136"/>
    </source>
</evidence>
<dbReference type="PRINTS" id="PR00758">
    <property type="entry name" value="ARSENICPUMP"/>
</dbReference>
<protein>
    <submittedName>
        <fullName evidence="12">Arsenical pump membrane protein</fullName>
    </submittedName>
</protein>
<comment type="similarity">
    <text evidence="3">Belongs to the CitM (TC 2.A.11) transporter family.</text>
</comment>
<evidence type="ECO:0000256" key="8">
    <source>
        <dbReference type="ARBA" id="ARBA00022989"/>
    </source>
</evidence>
<feature type="transmembrane region" description="Helical" evidence="10">
    <location>
        <begin position="332"/>
        <end position="356"/>
    </location>
</feature>
<keyword evidence="8 10" id="KW-1133">Transmembrane helix</keyword>
<proteinExistence type="inferred from homology"/>
<evidence type="ECO:0000259" key="11">
    <source>
        <dbReference type="Pfam" id="PF03600"/>
    </source>
</evidence>
<dbReference type="AlphaFoldDB" id="A0A420XP45"/>
<organism evidence="12 13">
    <name type="scientific">Motilibacter peucedani</name>
    <dbReference type="NCBI Taxonomy" id="598650"/>
    <lineage>
        <taxon>Bacteria</taxon>
        <taxon>Bacillati</taxon>
        <taxon>Actinomycetota</taxon>
        <taxon>Actinomycetes</taxon>
        <taxon>Motilibacterales</taxon>
        <taxon>Motilibacteraceae</taxon>
        <taxon>Motilibacter</taxon>
    </lineage>
</organism>
<dbReference type="InterPro" id="IPR000802">
    <property type="entry name" value="Arsenical_pump_ArsB"/>
</dbReference>
<dbReference type="Proteomes" id="UP000281955">
    <property type="component" value="Unassembled WGS sequence"/>
</dbReference>
<feature type="transmembrane region" description="Helical" evidence="10">
    <location>
        <begin position="255"/>
        <end position="277"/>
    </location>
</feature>
<dbReference type="GO" id="GO:0046685">
    <property type="term" value="P:response to arsenic-containing substance"/>
    <property type="evidence" value="ECO:0007669"/>
    <property type="project" value="UniProtKB-KW"/>
</dbReference>
<dbReference type="RefSeq" id="WP_121193755.1">
    <property type="nucleotide sequence ID" value="NZ_RBWV01000012.1"/>
</dbReference>
<name>A0A420XP45_9ACTN</name>
<evidence type="ECO:0000256" key="6">
    <source>
        <dbReference type="ARBA" id="ARBA00022692"/>
    </source>
</evidence>
<feature type="transmembrane region" description="Helical" evidence="10">
    <location>
        <begin position="125"/>
        <end position="146"/>
    </location>
</feature>
<feature type="transmembrane region" description="Helical" evidence="10">
    <location>
        <begin position="166"/>
        <end position="183"/>
    </location>
</feature>
<dbReference type="InParanoid" id="A0A420XP45"/>
<keyword evidence="6 10" id="KW-0812">Transmembrane</keyword>
<reference evidence="12 13" key="1">
    <citation type="submission" date="2018-10" db="EMBL/GenBank/DDBJ databases">
        <title>Genomic Encyclopedia of Archaeal and Bacterial Type Strains, Phase II (KMG-II): from individual species to whole genera.</title>
        <authorList>
            <person name="Goeker M."/>
        </authorList>
    </citation>
    <scope>NUCLEOTIDE SEQUENCE [LARGE SCALE GENOMIC DNA]</scope>
    <source>
        <strain evidence="12 13">RP-AC37</strain>
    </source>
</reference>
<dbReference type="PANTHER" id="PTHR43302:SF5">
    <property type="entry name" value="TRANSPORTER ARSB-RELATED"/>
    <property type="match status" value="1"/>
</dbReference>
<evidence type="ECO:0000313" key="12">
    <source>
        <dbReference type="EMBL" id="RKS73973.1"/>
    </source>
</evidence>
<comment type="caution">
    <text evidence="12">The sequence shown here is derived from an EMBL/GenBank/DDBJ whole genome shotgun (WGS) entry which is preliminary data.</text>
</comment>
<feature type="transmembrane region" description="Helical" evidence="10">
    <location>
        <begin position="376"/>
        <end position="393"/>
    </location>
</feature>
<feature type="transmembrane region" description="Helical" evidence="10">
    <location>
        <begin position="80"/>
        <end position="98"/>
    </location>
</feature>
<feature type="transmembrane region" description="Helical" evidence="10">
    <location>
        <begin position="227"/>
        <end position="243"/>
    </location>
</feature>
<feature type="domain" description="Citrate transporter-like" evidence="11">
    <location>
        <begin position="14"/>
        <end position="346"/>
    </location>
</feature>
<keyword evidence="13" id="KW-1185">Reference proteome</keyword>
<keyword evidence="4" id="KW-0813">Transport</keyword>
<dbReference type="InterPro" id="IPR004680">
    <property type="entry name" value="Cit_transptr-like_dom"/>
</dbReference>
<dbReference type="OrthoDB" id="9774335at2"/>
<dbReference type="GO" id="GO:0015105">
    <property type="term" value="F:arsenite transmembrane transporter activity"/>
    <property type="evidence" value="ECO:0007669"/>
    <property type="project" value="InterPro"/>
</dbReference>
<feature type="transmembrane region" description="Helical" evidence="10">
    <location>
        <begin position="12"/>
        <end position="30"/>
    </location>
</feature>
<evidence type="ECO:0000256" key="4">
    <source>
        <dbReference type="ARBA" id="ARBA00022448"/>
    </source>
</evidence>
<evidence type="ECO:0000256" key="1">
    <source>
        <dbReference type="ARBA" id="ARBA00004651"/>
    </source>
</evidence>
<comment type="similarity">
    <text evidence="2">Belongs to the ArsB family.</text>
</comment>
<comment type="subcellular location">
    <subcellularLocation>
        <location evidence="1">Cell membrane</location>
        <topology evidence="1">Multi-pass membrane protein</topology>
    </subcellularLocation>
</comment>
<dbReference type="Pfam" id="PF03600">
    <property type="entry name" value="CitMHS"/>
    <property type="match status" value="1"/>
</dbReference>
<evidence type="ECO:0000256" key="7">
    <source>
        <dbReference type="ARBA" id="ARBA00022849"/>
    </source>
</evidence>
<gene>
    <name evidence="12" type="ORF">CLV35_2470</name>
</gene>
<evidence type="ECO:0000313" key="13">
    <source>
        <dbReference type="Proteomes" id="UP000281955"/>
    </source>
</evidence>